<dbReference type="Proteomes" id="UP000094652">
    <property type="component" value="Chromosome"/>
</dbReference>
<protein>
    <recommendedName>
        <fullName evidence="7">Beta-amylase</fullName>
        <ecNumber evidence="7">3.2.1.2</ecNumber>
    </recommendedName>
</protein>
<comment type="similarity">
    <text evidence="1 7">Belongs to the glycosyl hydrolase 14 family.</text>
</comment>
<dbReference type="PRINTS" id="PR00750">
    <property type="entry name" value="BETAAMYLASE"/>
</dbReference>
<dbReference type="Gene3D" id="2.60.40.10">
    <property type="entry name" value="Immunoglobulins"/>
    <property type="match status" value="1"/>
</dbReference>
<keyword evidence="8" id="KW-0472">Membrane</keyword>
<feature type="binding site" evidence="5">
    <location>
        <begin position="396"/>
        <end position="397"/>
    </location>
    <ligand>
        <name>substrate</name>
    </ligand>
</feature>
<keyword evidence="3 7" id="KW-0624">Polysaccharide degradation</keyword>
<comment type="cofactor">
    <cofactor evidence="6">
        <name>Ca(2+)</name>
        <dbReference type="ChEBI" id="CHEBI:29108"/>
    </cofactor>
    <text evidence="6">Binds 1 Ca(2+) ion per subunit.</text>
</comment>
<keyword evidence="7" id="KW-0378">Hydrolase</keyword>
<dbReference type="OrthoDB" id="9805159at2"/>
<dbReference type="AlphaFoldDB" id="A0A1D7XJU4"/>
<dbReference type="GO" id="GO:0000272">
    <property type="term" value="P:polysaccharide catabolic process"/>
    <property type="evidence" value="ECO:0007669"/>
    <property type="project" value="UniProtKB-KW"/>
</dbReference>
<keyword evidence="6" id="KW-0479">Metal-binding</keyword>
<feature type="active site" description="Proton donor" evidence="4">
    <location>
        <position position="198"/>
    </location>
</feature>
<proteinExistence type="inferred from homology"/>
<feature type="binding site" evidence="5">
    <location>
        <position position="318"/>
    </location>
    <ligand>
        <name>substrate</name>
    </ligand>
</feature>
<dbReference type="Gene3D" id="3.20.20.80">
    <property type="entry name" value="Glycosidases"/>
    <property type="match status" value="1"/>
</dbReference>
<evidence type="ECO:0000313" key="11">
    <source>
        <dbReference type="Proteomes" id="UP000094652"/>
    </source>
</evidence>
<dbReference type="KEGG" id="ctae:BGI42_07560"/>
<feature type="domain" description="CBM20" evidence="9">
    <location>
        <begin position="447"/>
        <end position="548"/>
    </location>
</feature>
<feature type="binding site" evidence="6">
    <location>
        <position position="83"/>
    </location>
    <ligand>
        <name>Ca(2+)</name>
        <dbReference type="ChEBI" id="CHEBI:29108"/>
    </ligand>
</feature>
<dbReference type="SMART" id="SM01065">
    <property type="entry name" value="CBM_2"/>
    <property type="match status" value="1"/>
</dbReference>
<keyword evidence="6" id="KW-0106">Calcium</keyword>
<gene>
    <name evidence="10" type="ORF">BGI42_07560</name>
</gene>
<dbReference type="EC" id="3.2.1.2" evidence="7"/>
<keyword evidence="8" id="KW-0812">Transmembrane</keyword>
<dbReference type="SUPFAM" id="SSF51445">
    <property type="entry name" value="(Trans)glycosidases"/>
    <property type="match status" value="1"/>
</dbReference>
<feature type="binding site" evidence="6">
    <location>
        <position position="170"/>
    </location>
    <ligand>
        <name>Ca(2+)</name>
        <dbReference type="ChEBI" id="CHEBI:29108"/>
    </ligand>
</feature>
<evidence type="ECO:0000256" key="1">
    <source>
        <dbReference type="ARBA" id="ARBA00005652"/>
    </source>
</evidence>
<dbReference type="PROSITE" id="PS51166">
    <property type="entry name" value="CBM20"/>
    <property type="match status" value="1"/>
</dbReference>
<dbReference type="Pfam" id="PF00686">
    <property type="entry name" value="CBM_20"/>
    <property type="match status" value="1"/>
</dbReference>
<evidence type="ECO:0000256" key="7">
    <source>
        <dbReference type="RuleBase" id="RU000509"/>
    </source>
</evidence>
<dbReference type="InterPro" id="IPR017853">
    <property type="entry name" value="GH"/>
</dbReference>
<keyword evidence="11" id="KW-1185">Reference proteome</keyword>
<feature type="binding site" evidence="5">
    <location>
        <position position="426"/>
    </location>
    <ligand>
        <name>substrate</name>
    </ligand>
</feature>
<dbReference type="STRING" id="394958.BGI42_07560"/>
<sequence length="548" mass="63113">MNYLSKKLKKSLVIILTFVISFSWFLSYDTCANASSINGDYKVYVMAPLEKITDWNKFKNELITLKEKGVHALTTDVWWGDVEDKSDNDFSWNYYKKYANVVRESGLKWVPIISTHQCGQNVNDTTSIPLPKWLWSKDTTDNMQIKDELGHWDKETLSPWWSGIEKQYDELYASFASNFSNYSDIIDKIYLSGGPSGELRFPSYNLAFKWDYPERGYLQCYSKSAISDFQNEIKNKYTTISAVNQAWNTNLTSFKEITPPTDGDNFFTNGYKLTYGKDFLNWYQGVLEKHLDKIASIAHKNFDPVFNVRIGAKVSGVHWLINSPSMPHSAEYCAGYYNYDDLLDEFKKSNIDLTFTCLEMNDKDAYKNPMYSAPKSLVINVANLSNDKGIRIFGENALPISNNNRAYENINEMLYNYNFSGFTLLRFGQLFNENGTPKPELDSFANYIIKKPVKVTFKIDNLNLKEGENLYLTGNSWEMANWTTGLYPSKFNYKDRKATVTVNLAEDHTYEFKAIKKDKDGKVTWESGNNHSYTVQSSGGICNFSFNN</sequence>
<dbReference type="InterPro" id="IPR000125">
    <property type="entry name" value="Glyco_hydro_14A_bac"/>
</dbReference>
<evidence type="ECO:0000256" key="3">
    <source>
        <dbReference type="ARBA" id="ARBA00023326"/>
    </source>
</evidence>
<dbReference type="GO" id="GO:2001070">
    <property type="term" value="F:starch binding"/>
    <property type="evidence" value="ECO:0007669"/>
    <property type="project" value="InterPro"/>
</dbReference>
<comment type="catalytic activity">
    <reaction evidence="7">
        <text>Hydrolysis of (1-&gt;4)-alpha-D-glucosidic linkages in polysaccharides so as to remove successive maltose units from the non-reducing ends of the chains.</text>
        <dbReference type="EC" id="3.2.1.2"/>
    </reaction>
</comment>
<dbReference type="Pfam" id="PF01373">
    <property type="entry name" value="Glyco_hydro_14"/>
    <property type="match status" value="1"/>
</dbReference>
<dbReference type="PANTHER" id="PTHR31352:SF1">
    <property type="entry name" value="BETA-AMYLASE 3, CHLOROPLASTIC"/>
    <property type="match status" value="1"/>
</dbReference>
<organism evidence="10 11">
    <name type="scientific">Clostridium taeniosporum</name>
    <dbReference type="NCBI Taxonomy" id="394958"/>
    <lineage>
        <taxon>Bacteria</taxon>
        <taxon>Bacillati</taxon>
        <taxon>Bacillota</taxon>
        <taxon>Clostridia</taxon>
        <taxon>Eubacteriales</taxon>
        <taxon>Clostridiaceae</taxon>
        <taxon>Clostridium</taxon>
    </lineage>
</organism>
<feature type="transmembrane region" description="Helical" evidence="8">
    <location>
        <begin position="12"/>
        <end position="28"/>
    </location>
</feature>
<dbReference type="InterPro" id="IPR002044">
    <property type="entry name" value="CBM20"/>
</dbReference>
<keyword evidence="7" id="KW-0326">Glycosidase</keyword>
<evidence type="ECO:0000256" key="8">
    <source>
        <dbReference type="SAM" id="Phobius"/>
    </source>
</evidence>
<feature type="active site" description="Proton acceptor" evidence="4">
    <location>
        <position position="395"/>
    </location>
</feature>
<dbReference type="InterPro" id="IPR001554">
    <property type="entry name" value="Glyco_hydro_14"/>
</dbReference>
<feature type="binding site" evidence="6">
    <location>
        <position position="87"/>
    </location>
    <ligand>
        <name>Ca(2+)</name>
        <dbReference type="ChEBI" id="CHEBI:29108"/>
    </ligand>
</feature>
<keyword evidence="8" id="KW-1133">Transmembrane helix</keyword>
<feature type="binding site" evidence="5">
    <location>
        <position position="356"/>
    </location>
    <ligand>
        <name>substrate</name>
    </ligand>
</feature>
<dbReference type="InterPro" id="IPR013783">
    <property type="entry name" value="Ig-like_fold"/>
</dbReference>
<dbReference type="EMBL" id="CP017253">
    <property type="protein sequence ID" value="AOR23596.1"/>
    <property type="molecule type" value="Genomic_DNA"/>
</dbReference>
<keyword evidence="2 7" id="KW-0119">Carbohydrate metabolism</keyword>
<accession>A0A1D7XJU4</accession>
<feature type="binding site" evidence="5">
    <location>
        <position position="313"/>
    </location>
    <ligand>
        <name>substrate</name>
    </ligand>
</feature>
<dbReference type="GO" id="GO:0046872">
    <property type="term" value="F:metal ion binding"/>
    <property type="evidence" value="ECO:0007669"/>
    <property type="project" value="UniProtKB-KW"/>
</dbReference>
<reference evidence="11" key="1">
    <citation type="submission" date="2016-09" db="EMBL/GenBank/DDBJ databases">
        <title>Genomics of Clostridium taeniosporum, an organism which forms endospores with ribbon-like appendages.</title>
        <authorList>
            <person name="Walker J.R."/>
        </authorList>
    </citation>
    <scope>NUCLEOTIDE SEQUENCE [LARGE SCALE GENOMIC DNA]</scope>
    <source>
        <strain evidence="11">1/k</strain>
    </source>
</reference>
<dbReference type="GO" id="GO:0016161">
    <property type="term" value="F:beta-amylase activity"/>
    <property type="evidence" value="ECO:0007669"/>
    <property type="project" value="UniProtKB-EC"/>
</dbReference>
<evidence type="ECO:0000259" key="9">
    <source>
        <dbReference type="PROSITE" id="PS51166"/>
    </source>
</evidence>
<feature type="binding site" evidence="5">
    <location>
        <position position="76"/>
    </location>
    <ligand>
        <name>substrate</name>
    </ligand>
</feature>
<feature type="binding site" evidence="5">
    <location>
        <position position="124"/>
    </location>
    <ligand>
        <name>substrate</name>
    </ligand>
</feature>
<evidence type="ECO:0000256" key="2">
    <source>
        <dbReference type="ARBA" id="ARBA00023277"/>
    </source>
</evidence>
<evidence type="ECO:0000313" key="10">
    <source>
        <dbReference type="EMBL" id="AOR23596.1"/>
    </source>
</evidence>
<evidence type="ECO:0000256" key="5">
    <source>
        <dbReference type="PIRSR" id="PIRSR600125-2"/>
    </source>
</evidence>
<dbReference type="RefSeq" id="WP_069679747.1">
    <property type="nucleotide sequence ID" value="NZ_CP017253.2"/>
</dbReference>
<dbReference type="PRINTS" id="PR00841">
    <property type="entry name" value="GLHYDLASE14A"/>
</dbReference>
<feature type="binding site" evidence="5">
    <location>
        <position position="116"/>
    </location>
    <ligand>
        <name>substrate</name>
    </ligand>
</feature>
<dbReference type="PANTHER" id="PTHR31352">
    <property type="entry name" value="BETA-AMYLASE 1, CHLOROPLASTIC"/>
    <property type="match status" value="1"/>
</dbReference>
<evidence type="ECO:0000256" key="4">
    <source>
        <dbReference type="PIRSR" id="PIRSR600125-1"/>
    </source>
</evidence>
<evidence type="ECO:0000256" key="6">
    <source>
        <dbReference type="PIRSR" id="PIRSR600125-3"/>
    </source>
</evidence>
<name>A0A1D7XJU4_9CLOT</name>